<evidence type="ECO:0000313" key="4">
    <source>
        <dbReference type="EMBL" id="GIX63759.1"/>
    </source>
</evidence>
<evidence type="ECO:0000256" key="2">
    <source>
        <dbReference type="ARBA" id="ARBA00022737"/>
    </source>
</evidence>
<keyword evidence="5" id="KW-1185">Reference proteome</keyword>
<dbReference type="GO" id="GO:0061685">
    <property type="term" value="F:diphthine methylesterase activity"/>
    <property type="evidence" value="ECO:0007669"/>
    <property type="project" value="TreeGrafter"/>
</dbReference>
<keyword evidence="2" id="KW-0677">Repeat</keyword>
<evidence type="ECO:0000313" key="5">
    <source>
        <dbReference type="Proteomes" id="UP001497744"/>
    </source>
</evidence>
<dbReference type="AlphaFoldDB" id="A0AAV4LUQ1"/>
<comment type="pathway">
    <text evidence="3">Protein modification.</text>
</comment>
<dbReference type="RefSeq" id="XP_067715828.1">
    <property type="nucleotide sequence ID" value="XM_067859727.1"/>
</dbReference>
<gene>
    <name evidence="4" type="ORF">BcabD6B2_31940</name>
</gene>
<accession>A0AAV4LUQ1</accession>
<comment type="caution">
    <text evidence="4">The sequence shown here is derived from an EMBL/GenBank/DDBJ whole genome shotgun (WGS) entry which is preliminary data.</text>
</comment>
<proteinExistence type="predicted"/>
<dbReference type="EMBL" id="BPLF01000002">
    <property type="protein sequence ID" value="GIX63759.1"/>
    <property type="molecule type" value="Genomic_DNA"/>
</dbReference>
<keyword evidence="4" id="KW-0808">Transferase</keyword>
<keyword evidence="4" id="KW-0489">Methyltransferase</keyword>
<dbReference type="PANTHER" id="PTHR46042">
    <property type="entry name" value="DIPHTHINE METHYLTRANSFERASE"/>
    <property type="match status" value="1"/>
</dbReference>
<dbReference type="Gene3D" id="2.130.10.10">
    <property type="entry name" value="YVTN repeat-like/Quinoprotein amine dehydrogenase"/>
    <property type="match status" value="1"/>
</dbReference>
<dbReference type="GO" id="GO:0008168">
    <property type="term" value="F:methyltransferase activity"/>
    <property type="evidence" value="ECO:0007669"/>
    <property type="project" value="UniProtKB-KW"/>
</dbReference>
<evidence type="ECO:0000256" key="3">
    <source>
        <dbReference type="ARBA" id="ARBA00043952"/>
    </source>
</evidence>
<keyword evidence="1" id="KW-0853">WD repeat</keyword>
<dbReference type="GeneID" id="94195240"/>
<dbReference type="GO" id="GO:0032259">
    <property type="term" value="P:methylation"/>
    <property type="evidence" value="ECO:0007669"/>
    <property type="project" value="UniProtKB-KW"/>
</dbReference>
<dbReference type="InterPro" id="IPR015943">
    <property type="entry name" value="WD40/YVTN_repeat-like_dom_sf"/>
</dbReference>
<reference evidence="4 5" key="1">
    <citation type="submission" date="2021-06" db="EMBL/GenBank/DDBJ databases">
        <title>Genome sequence of Babesia caballi.</title>
        <authorList>
            <person name="Yamagishi J."/>
            <person name="Kidaka T."/>
            <person name="Ochi A."/>
        </authorList>
    </citation>
    <scope>NUCLEOTIDE SEQUENCE [LARGE SCALE GENOMIC DNA]</scope>
    <source>
        <strain evidence="4">USDA-D6B2</strain>
    </source>
</reference>
<name>A0AAV4LUQ1_BABCB</name>
<dbReference type="PANTHER" id="PTHR46042:SF1">
    <property type="entry name" value="DIPHTHINE METHYLTRANSFERASE"/>
    <property type="match status" value="1"/>
</dbReference>
<dbReference type="Proteomes" id="UP001497744">
    <property type="component" value="Unassembled WGS sequence"/>
</dbReference>
<dbReference type="GO" id="GO:0017183">
    <property type="term" value="P:protein histidyl modification to diphthamide"/>
    <property type="evidence" value="ECO:0007669"/>
    <property type="project" value="TreeGrafter"/>
</dbReference>
<dbReference type="InterPro" id="IPR052415">
    <property type="entry name" value="Diphthine_MTase"/>
</dbReference>
<dbReference type="GO" id="GO:0005737">
    <property type="term" value="C:cytoplasm"/>
    <property type="evidence" value="ECO:0007669"/>
    <property type="project" value="TreeGrafter"/>
</dbReference>
<sequence>MEPAENGELIYALPTEGQPDCVKVFPYHLFPAAVDETLKDTIIAATYNYDEVARVRSGGLHALNPCRPLRAYVITKCHITAARLLEGNGGHESAPGIAVTTESLPGVLSCSWIRTPDYYGATCITSDLSVHTFKVEADSSNCDEDRAVCLHERYELFLENSSDAVGLSLTPYECSTSLFAVTASDGTVYVVEEGLVSHKWYGAMKLNPSGLRKAHEVETWSSTFQPGNPNILLTGADDSRIKVFDRRLGVAPQHTLHW</sequence>
<dbReference type="SUPFAM" id="SSF50978">
    <property type="entry name" value="WD40 repeat-like"/>
    <property type="match status" value="1"/>
</dbReference>
<evidence type="ECO:0000256" key="1">
    <source>
        <dbReference type="ARBA" id="ARBA00022574"/>
    </source>
</evidence>
<organism evidence="4 5">
    <name type="scientific">Babesia caballi</name>
    <dbReference type="NCBI Taxonomy" id="5871"/>
    <lineage>
        <taxon>Eukaryota</taxon>
        <taxon>Sar</taxon>
        <taxon>Alveolata</taxon>
        <taxon>Apicomplexa</taxon>
        <taxon>Aconoidasida</taxon>
        <taxon>Piroplasmida</taxon>
        <taxon>Babesiidae</taxon>
        <taxon>Babesia</taxon>
    </lineage>
</organism>
<protein>
    <submittedName>
        <fullName evidence="4">Diphthine methyltransferase, putative</fullName>
    </submittedName>
</protein>
<dbReference type="InterPro" id="IPR036322">
    <property type="entry name" value="WD40_repeat_dom_sf"/>
</dbReference>